<accession>A0A3A2ZIY9</accession>
<keyword evidence="9" id="KW-1185">Reference proteome</keyword>
<dbReference type="STRING" id="2070753.A0A3A2ZIY9"/>
<evidence type="ECO:0000313" key="9">
    <source>
        <dbReference type="Proteomes" id="UP000266188"/>
    </source>
</evidence>
<dbReference type="PANTHER" id="PTHR42825:SF2">
    <property type="entry name" value="BRANCHED-CHAIN-AMINO-ACID AMINOTRANSFERASE 3, CHLOROPLASTIC-RELATED"/>
    <property type="match status" value="1"/>
</dbReference>
<name>A0A3A2ZIY9_9EURO</name>
<dbReference type="GO" id="GO:0004084">
    <property type="term" value="F:branched-chain-amino-acid transaminase activity"/>
    <property type="evidence" value="ECO:0007669"/>
    <property type="project" value="InterPro"/>
</dbReference>
<dbReference type="InterPro" id="IPR036038">
    <property type="entry name" value="Aminotransferase-like"/>
</dbReference>
<dbReference type="InterPro" id="IPR043132">
    <property type="entry name" value="BCAT-like_C"/>
</dbReference>
<dbReference type="InterPro" id="IPR033939">
    <property type="entry name" value="BCAT_family"/>
</dbReference>
<comment type="cofactor">
    <cofactor evidence="1">
        <name>pyridoxal 5'-phosphate</name>
        <dbReference type="ChEBI" id="CHEBI:597326"/>
    </cofactor>
</comment>
<dbReference type="EMBL" id="MVGC01000139">
    <property type="protein sequence ID" value="RJE23026.1"/>
    <property type="molecule type" value="Genomic_DNA"/>
</dbReference>
<dbReference type="FunFam" id="3.20.10.10:FF:000010">
    <property type="entry name" value="Branched-chain amino acid aminotransferase"/>
    <property type="match status" value="1"/>
</dbReference>
<evidence type="ECO:0000256" key="5">
    <source>
        <dbReference type="ARBA" id="ARBA00022679"/>
    </source>
</evidence>
<dbReference type="OrthoDB" id="409992at2759"/>
<feature type="modified residue" description="N6-(pyridoxal phosphate)lysine" evidence="7">
    <location>
        <position position="190"/>
    </location>
</feature>
<dbReference type="NCBIfam" id="TIGR01123">
    <property type="entry name" value="ilvE_II"/>
    <property type="match status" value="1"/>
</dbReference>
<evidence type="ECO:0000256" key="6">
    <source>
        <dbReference type="ARBA" id="ARBA00022898"/>
    </source>
</evidence>
<keyword evidence="5 8" id="KW-0808">Transferase</keyword>
<dbReference type="FunFam" id="3.30.470.10:FF:000004">
    <property type="entry name" value="Branched-chain-amino-acid aminotransferase"/>
    <property type="match status" value="1"/>
</dbReference>
<dbReference type="InterPro" id="IPR043131">
    <property type="entry name" value="BCAT-like_N"/>
</dbReference>
<dbReference type="NCBIfam" id="NF009897">
    <property type="entry name" value="PRK13357.1"/>
    <property type="match status" value="1"/>
</dbReference>
<dbReference type="Proteomes" id="UP000266188">
    <property type="component" value="Unassembled WGS sequence"/>
</dbReference>
<sequence>MDFPPPPVSSIDWSNVGFKVREVNGHVECHYTRNSSTWSSPKFVSSPHLPIHGMSPGLNYGQQVYEGLKAFRHESGQITIFRPNRNAARMQHSAEFLSIPPVPEDLFIECVKLAVGANAEFVPPASTGAAMYIRPLVFGSGPQLGLTPGEEYTFVVFVMPTGVYHGVKAVDALILEDFDRSAPFGTGSAKVGGNYAPVLRHSEKARSEGFGITLHLDSRSRSEVDEFSTSAFIGVKKDKQGGVTLVQPDSQNVIDSVTARSVCEIGERMFGYRVEKRRVGYEEIGEFDEVIAAGTAAALVPIQSITMRSRGDRFEFNGGPDGQGGDVCVELLRMLKGIQNGSVEDRFGWNYLVEKPPAGWVEGAGRGDEAIDVP</sequence>
<gene>
    <name evidence="8" type="ORF">PHISCL_04631</name>
</gene>
<comment type="similarity">
    <text evidence="3">Belongs to the class-IV pyridoxal-phosphate-dependent aminotransferase family.</text>
</comment>
<dbReference type="PANTHER" id="PTHR42825">
    <property type="entry name" value="AMINO ACID AMINOTRANSFERASE"/>
    <property type="match status" value="1"/>
</dbReference>
<evidence type="ECO:0000256" key="4">
    <source>
        <dbReference type="ARBA" id="ARBA00022576"/>
    </source>
</evidence>
<dbReference type="InterPro" id="IPR005786">
    <property type="entry name" value="B_amino_transII"/>
</dbReference>
<keyword evidence="6" id="KW-0663">Pyridoxal phosphate</keyword>
<organism evidence="8 9">
    <name type="scientific">Aspergillus sclerotialis</name>
    <dbReference type="NCBI Taxonomy" id="2070753"/>
    <lineage>
        <taxon>Eukaryota</taxon>
        <taxon>Fungi</taxon>
        <taxon>Dikarya</taxon>
        <taxon>Ascomycota</taxon>
        <taxon>Pezizomycotina</taxon>
        <taxon>Eurotiomycetes</taxon>
        <taxon>Eurotiomycetidae</taxon>
        <taxon>Eurotiales</taxon>
        <taxon>Aspergillaceae</taxon>
        <taxon>Aspergillus</taxon>
        <taxon>Aspergillus subgen. Polypaecilum</taxon>
    </lineage>
</organism>
<keyword evidence="4 8" id="KW-0032">Aminotransferase</keyword>
<evidence type="ECO:0000256" key="1">
    <source>
        <dbReference type="ARBA" id="ARBA00001933"/>
    </source>
</evidence>
<dbReference type="Pfam" id="PF01063">
    <property type="entry name" value="Aminotran_4"/>
    <property type="match status" value="1"/>
</dbReference>
<comment type="pathway">
    <text evidence="2">Secondary metabolite biosynthesis.</text>
</comment>
<comment type="caution">
    <text evidence="8">The sequence shown here is derived from an EMBL/GenBank/DDBJ whole genome shotgun (WGS) entry which is preliminary data.</text>
</comment>
<protein>
    <submittedName>
        <fullName evidence="8">Branched-chain amino acid aminotransferase</fullName>
    </submittedName>
</protein>
<reference evidence="9" key="1">
    <citation type="submission" date="2017-02" db="EMBL/GenBank/DDBJ databases">
        <authorList>
            <person name="Tafer H."/>
            <person name="Lopandic K."/>
        </authorList>
    </citation>
    <scope>NUCLEOTIDE SEQUENCE [LARGE SCALE GENOMIC DNA]</scope>
    <source>
        <strain evidence="9">CBS 366.77</strain>
    </source>
</reference>
<dbReference type="Gene3D" id="3.30.470.10">
    <property type="match status" value="1"/>
</dbReference>
<dbReference type="GO" id="GO:0009081">
    <property type="term" value="P:branched-chain amino acid metabolic process"/>
    <property type="evidence" value="ECO:0007669"/>
    <property type="project" value="InterPro"/>
</dbReference>
<dbReference type="InterPro" id="IPR001544">
    <property type="entry name" value="Aminotrans_IV"/>
</dbReference>
<evidence type="ECO:0000256" key="7">
    <source>
        <dbReference type="PIRSR" id="PIRSR006468-1"/>
    </source>
</evidence>
<dbReference type="SUPFAM" id="SSF56752">
    <property type="entry name" value="D-aminoacid aminotransferase-like PLP-dependent enzymes"/>
    <property type="match status" value="1"/>
</dbReference>
<dbReference type="AlphaFoldDB" id="A0A3A2ZIY9"/>
<evidence type="ECO:0000256" key="2">
    <source>
        <dbReference type="ARBA" id="ARBA00005179"/>
    </source>
</evidence>
<dbReference type="CDD" id="cd01557">
    <property type="entry name" value="BCAT_beta_family"/>
    <property type="match status" value="1"/>
</dbReference>
<evidence type="ECO:0000256" key="3">
    <source>
        <dbReference type="ARBA" id="ARBA00009320"/>
    </source>
</evidence>
<dbReference type="PIRSF" id="PIRSF006468">
    <property type="entry name" value="BCAT1"/>
    <property type="match status" value="1"/>
</dbReference>
<evidence type="ECO:0000313" key="8">
    <source>
        <dbReference type="EMBL" id="RJE23026.1"/>
    </source>
</evidence>
<proteinExistence type="inferred from homology"/>
<dbReference type="Gene3D" id="3.20.10.10">
    <property type="entry name" value="D-amino Acid Aminotransferase, subunit A, domain 2"/>
    <property type="match status" value="1"/>
</dbReference>